<dbReference type="GO" id="GO:0005758">
    <property type="term" value="C:mitochondrial intermembrane space"/>
    <property type="evidence" value="ECO:0007669"/>
    <property type="project" value="TreeGrafter"/>
</dbReference>
<comment type="similarity">
    <text evidence="5">Belongs to the COX19 family.</text>
</comment>
<dbReference type="Proteomes" id="UP000054107">
    <property type="component" value="Unassembled WGS sequence"/>
</dbReference>
<dbReference type="STRING" id="35722.A0A0B7N4W7"/>
<evidence type="ECO:0000256" key="4">
    <source>
        <dbReference type="ARBA" id="ARBA00037279"/>
    </source>
</evidence>
<evidence type="ECO:0000256" key="6">
    <source>
        <dbReference type="ARBA" id="ARBA00039385"/>
    </source>
</evidence>
<evidence type="ECO:0000256" key="5">
    <source>
        <dbReference type="ARBA" id="ARBA00038223"/>
    </source>
</evidence>
<comment type="function">
    <text evidence="4">Required for the assembly of mitochondrial cytochrome c oxidase.</text>
</comment>
<accession>A0A0B7N4W7</accession>
<evidence type="ECO:0000256" key="7">
    <source>
        <dbReference type="SAM" id="MobiDB-lite"/>
    </source>
</evidence>
<dbReference type="OrthoDB" id="268594at2759"/>
<evidence type="ECO:0000256" key="1">
    <source>
        <dbReference type="ARBA" id="ARBA00004496"/>
    </source>
</evidence>
<dbReference type="InterPro" id="IPR010625">
    <property type="entry name" value="CHCH"/>
</dbReference>
<sequence length="98" mass="11028">MSFGRPPNIESSPGKAPLRGSFPLDHDGECKAFMKDYVKCLKENKNNNGLCRQFSEAYLQCRMDNGLMDKDDMGNLGFADMHKDKQENQPHSTTKEAA</sequence>
<keyword evidence="2" id="KW-0963">Cytoplasm</keyword>
<comment type="subcellular location">
    <subcellularLocation>
        <location evidence="1">Cytoplasm</location>
    </subcellularLocation>
</comment>
<feature type="region of interest" description="Disordered" evidence="7">
    <location>
        <begin position="1"/>
        <end position="21"/>
    </location>
</feature>
<name>A0A0B7N4W7_9FUNG</name>
<dbReference type="EMBL" id="LN729571">
    <property type="protein sequence ID" value="CEP13363.1"/>
    <property type="molecule type" value="Genomic_DNA"/>
</dbReference>
<dbReference type="GO" id="GO:0033617">
    <property type="term" value="P:mitochondrial respiratory chain complex IV assembly"/>
    <property type="evidence" value="ECO:0007669"/>
    <property type="project" value="TreeGrafter"/>
</dbReference>
<dbReference type="AlphaFoldDB" id="A0A0B7N4W7"/>
<reference evidence="9 10" key="1">
    <citation type="submission" date="2014-09" db="EMBL/GenBank/DDBJ databases">
        <authorList>
            <person name="Ellenberger Sabrina"/>
        </authorList>
    </citation>
    <scope>NUCLEOTIDE SEQUENCE [LARGE SCALE GENOMIC DNA]</scope>
    <source>
        <strain evidence="9 10">CBS 412.66</strain>
    </source>
</reference>
<dbReference type="Pfam" id="PF06747">
    <property type="entry name" value="CHCH"/>
    <property type="match status" value="1"/>
</dbReference>
<evidence type="ECO:0000313" key="10">
    <source>
        <dbReference type="Proteomes" id="UP000054107"/>
    </source>
</evidence>
<evidence type="ECO:0000259" key="8">
    <source>
        <dbReference type="Pfam" id="PF06747"/>
    </source>
</evidence>
<feature type="compositionally biased region" description="Basic and acidic residues" evidence="7">
    <location>
        <begin position="80"/>
        <end position="98"/>
    </location>
</feature>
<dbReference type="PROSITE" id="PS51808">
    <property type="entry name" value="CHCH"/>
    <property type="match status" value="1"/>
</dbReference>
<gene>
    <name evidence="9" type="primary">PARPA_07424.1 scaffold 27610</name>
</gene>
<dbReference type="InterPro" id="IPR009069">
    <property type="entry name" value="Cys_alpha_HP_mot_SF"/>
</dbReference>
<evidence type="ECO:0000313" key="9">
    <source>
        <dbReference type="EMBL" id="CEP13363.1"/>
    </source>
</evidence>
<organism evidence="9 10">
    <name type="scientific">Parasitella parasitica</name>
    <dbReference type="NCBI Taxonomy" id="35722"/>
    <lineage>
        <taxon>Eukaryota</taxon>
        <taxon>Fungi</taxon>
        <taxon>Fungi incertae sedis</taxon>
        <taxon>Mucoromycota</taxon>
        <taxon>Mucoromycotina</taxon>
        <taxon>Mucoromycetes</taxon>
        <taxon>Mucorales</taxon>
        <taxon>Mucorineae</taxon>
        <taxon>Mucoraceae</taxon>
        <taxon>Parasitella</taxon>
    </lineage>
</organism>
<protein>
    <recommendedName>
        <fullName evidence="6">Cytochrome c oxidase assembly protein COX19</fullName>
    </recommendedName>
</protein>
<feature type="domain" description="CHCH" evidence="8">
    <location>
        <begin position="30"/>
        <end position="63"/>
    </location>
</feature>
<dbReference type="PANTHER" id="PTHR21107">
    <property type="entry name" value="CYTOCHROME C OXIDASE ASSEMBLY PROTEIN COX19"/>
    <property type="match status" value="1"/>
</dbReference>
<proteinExistence type="inferred from homology"/>
<feature type="region of interest" description="Disordered" evidence="7">
    <location>
        <begin position="77"/>
        <end position="98"/>
    </location>
</feature>
<evidence type="ECO:0000256" key="2">
    <source>
        <dbReference type="ARBA" id="ARBA00022490"/>
    </source>
</evidence>
<keyword evidence="10" id="KW-1185">Reference proteome</keyword>
<evidence type="ECO:0000256" key="3">
    <source>
        <dbReference type="ARBA" id="ARBA00023157"/>
    </source>
</evidence>
<keyword evidence="3" id="KW-1015">Disulfide bond</keyword>
<dbReference type="PANTHER" id="PTHR21107:SF2">
    <property type="entry name" value="CYTOCHROME C OXIDASE ASSEMBLY PROTEIN COX19"/>
    <property type="match status" value="1"/>
</dbReference>
<dbReference type="SUPFAM" id="SSF47072">
    <property type="entry name" value="Cysteine alpha-hairpin motif"/>
    <property type="match status" value="1"/>
</dbReference>
<dbReference type="InterPro" id="IPR051383">
    <property type="entry name" value="COX19"/>
</dbReference>